<dbReference type="Proteomes" id="UP000299102">
    <property type="component" value="Unassembled WGS sequence"/>
</dbReference>
<name>A0A4C1XYV4_EUMVA</name>
<proteinExistence type="predicted"/>
<protein>
    <submittedName>
        <fullName evidence="1">Uncharacterized protein</fullName>
    </submittedName>
</protein>
<evidence type="ECO:0000313" key="2">
    <source>
        <dbReference type="Proteomes" id="UP000299102"/>
    </source>
</evidence>
<sequence>MLGYPNLNSVHQRAEYRGAFAPKISCLCVENRPGCDLDAARSRARRPQRHPEAIPQQLLIKNMYTPVWL</sequence>
<accession>A0A4C1XYV4</accession>
<comment type="caution">
    <text evidence="1">The sequence shown here is derived from an EMBL/GenBank/DDBJ whole genome shotgun (WGS) entry which is preliminary data.</text>
</comment>
<gene>
    <name evidence="1" type="ORF">EVAR_31333_1</name>
</gene>
<evidence type="ECO:0000313" key="1">
    <source>
        <dbReference type="EMBL" id="GBP68343.1"/>
    </source>
</evidence>
<dbReference type="EMBL" id="BGZK01001008">
    <property type="protein sequence ID" value="GBP68343.1"/>
    <property type="molecule type" value="Genomic_DNA"/>
</dbReference>
<dbReference type="AlphaFoldDB" id="A0A4C1XYV4"/>
<reference evidence="1 2" key="1">
    <citation type="journal article" date="2019" name="Commun. Biol.">
        <title>The bagworm genome reveals a unique fibroin gene that provides high tensile strength.</title>
        <authorList>
            <person name="Kono N."/>
            <person name="Nakamura H."/>
            <person name="Ohtoshi R."/>
            <person name="Tomita M."/>
            <person name="Numata K."/>
            <person name="Arakawa K."/>
        </authorList>
    </citation>
    <scope>NUCLEOTIDE SEQUENCE [LARGE SCALE GENOMIC DNA]</scope>
</reference>
<keyword evidence="2" id="KW-1185">Reference proteome</keyword>
<organism evidence="1 2">
    <name type="scientific">Eumeta variegata</name>
    <name type="common">Bagworm moth</name>
    <name type="synonym">Eumeta japonica</name>
    <dbReference type="NCBI Taxonomy" id="151549"/>
    <lineage>
        <taxon>Eukaryota</taxon>
        <taxon>Metazoa</taxon>
        <taxon>Ecdysozoa</taxon>
        <taxon>Arthropoda</taxon>
        <taxon>Hexapoda</taxon>
        <taxon>Insecta</taxon>
        <taxon>Pterygota</taxon>
        <taxon>Neoptera</taxon>
        <taxon>Endopterygota</taxon>
        <taxon>Lepidoptera</taxon>
        <taxon>Glossata</taxon>
        <taxon>Ditrysia</taxon>
        <taxon>Tineoidea</taxon>
        <taxon>Psychidae</taxon>
        <taxon>Oiketicinae</taxon>
        <taxon>Eumeta</taxon>
    </lineage>
</organism>